<dbReference type="RefSeq" id="WP_256654732.1">
    <property type="nucleotide sequence ID" value="NZ_JANIAA010000040.1"/>
</dbReference>
<gene>
    <name evidence="3" type="ORF">NP777_37985</name>
</gene>
<sequence>MNTPPTDTPAASPLPPTVRVHGGPAERGRQYGSQATGRVQRSLAQYERVYATFAGLTWQEAADLAERFVPVIHAFDPRLLEEIQGVADGAGAGFADILALNLRTEILFSGKARALAAGATGPGPGLPGRGECTSFCDLRGPRTLAGQNWDWIPFAHDTVIVLEAAPGTGPRWVSVVEAGLLAKFGVNAAGLTVLTNALVTSLDRGEPGMPYHLLLRALLDAGSVTEGEELLRAAPRASSANYLLVQAGQGTDVEARPGGPEAIGVRHVGPGGLLVHANHFDDLPPVGARDHGPRVMPDTLFRQERALALADATPEPSVAGWHRILADHAGHPDSLCCHPNPRDAELGRGSTVASVIVEPEDAVLHLALGRPCSTPRRVVDCRDFFAGAADRVLVPGVAAATPAQADIGTTC</sequence>
<dbReference type="InterPro" id="IPR047801">
    <property type="entry name" value="Peptidase_C45"/>
</dbReference>
<comment type="caution">
    <text evidence="3">The sequence shown here is derived from an EMBL/GenBank/DDBJ whole genome shotgun (WGS) entry which is preliminary data.</text>
</comment>
<feature type="region of interest" description="Disordered" evidence="1">
    <location>
        <begin position="1"/>
        <end position="36"/>
    </location>
</feature>
<dbReference type="Proteomes" id="UP001204746">
    <property type="component" value="Unassembled WGS sequence"/>
</dbReference>
<dbReference type="PANTHER" id="PTHR34180:SF1">
    <property type="entry name" value="BETA-ALANYL-DOPAMINE_CARCININE HYDROLASE"/>
    <property type="match status" value="1"/>
</dbReference>
<dbReference type="NCBIfam" id="NF040521">
    <property type="entry name" value="C45_proenzyme"/>
    <property type="match status" value="1"/>
</dbReference>
<evidence type="ECO:0000259" key="2">
    <source>
        <dbReference type="Pfam" id="PF03417"/>
    </source>
</evidence>
<reference evidence="3 4" key="1">
    <citation type="submission" date="2022-07" db="EMBL/GenBank/DDBJ databases">
        <authorList>
            <person name="Phongsopitanun W."/>
            <person name="Tanasupawat S."/>
        </authorList>
    </citation>
    <scope>NUCLEOTIDE SEQUENCE [LARGE SCALE GENOMIC DNA]</scope>
    <source>
        <strain evidence="3 4">RCU-064</strain>
    </source>
</reference>
<protein>
    <submittedName>
        <fullName evidence="3">C45 family peptidase</fullName>
    </submittedName>
</protein>
<evidence type="ECO:0000256" key="1">
    <source>
        <dbReference type="SAM" id="MobiDB-lite"/>
    </source>
</evidence>
<accession>A0ABT1VBP3</accession>
<name>A0ABT1VBP3_9ACTN</name>
<evidence type="ECO:0000313" key="4">
    <source>
        <dbReference type="Proteomes" id="UP001204746"/>
    </source>
</evidence>
<dbReference type="InterPro" id="IPR047794">
    <property type="entry name" value="C45_proenzyme-like"/>
</dbReference>
<keyword evidence="4" id="KW-1185">Reference proteome</keyword>
<dbReference type="Gene3D" id="1.10.10.2120">
    <property type="match status" value="1"/>
</dbReference>
<dbReference type="Gene3D" id="3.60.60.10">
    <property type="entry name" value="Penicillin V Acylase, Chain A"/>
    <property type="match status" value="1"/>
</dbReference>
<organism evidence="3 4">
    <name type="scientific">Streptomyces rugosispiralis</name>
    <dbReference type="NCBI Taxonomy" id="2967341"/>
    <lineage>
        <taxon>Bacteria</taxon>
        <taxon>Bacillati</taxon>
        <taxon>Actinomycetota</taxon>
        <taxon>Actinomycetes</taxon>
        <taxon>Kitasatosporales</taxon>
        <taxon>Streptomycetaceae</taxon>
        <taxon>Streptomyces</taxon>
    </lineage>
</organism>
<proteinExistence type="predicted"/>
<dbReference type="PANTHER" id="PTHR34180">
    <property type="entry name" value="PEPTIDASE C45"/>
    <property type="match status" value="1"/>
</dbReference>
<feature type="domain" description="Peptidase C45 hydrolase" evidence="2">
    <location>
        <begin position="143"/>
        <end position="371"/>
    </location>
</feature>
<dbReference type="EMBL" id="JANIAA010000040">
    <property type="protein sequence ID" value="MCQ8193936.1"/>
    <property type="molecule type" value="Genomic_DNA"/>
</dbReference>
<dbReference type="Pfam" id="PF03417">
    <property type="entry name" value="AAT"/>
    <property type="match status" value="1"/>
</dbReference>
<dbReference type="InterPro" id="IPR005079">
    <property type="entry name" value="Peptidase_C45_hydrolase"/>
</dbReference>
<evidence type="ECO:0000313" key="3">
    <source>
        <dbReference type="EMBL" id="MCQ8193936.1"/>
    </source>
</evidence>